<feature type="domain" description="Ig-like" evidence="6">
    <location>
        <begin position="171"/>
        <end position="254"/>
    </location>
</feature>
<evidence type="ECO:0000256" key="3">
    <source>
        <dbReference type="ARBA" id="ARBA00023157"/>
    </source>
</evidence>
<evidence type="ECO:0000313" key="7">
    <source>
        <dbReference type="Proteomes" id="UP000695000"/>
    </source>
</evidence>
<sequence length="272" mass="30462">MKVYAFVLLALYLQATESRRLSDQMDNEIERSNGNRIDFGKRVKDWVRISEAPSPVISYPADSRIQLECEAIGSPAPTIQWLKGNTFLTDNDRFQNNLIDDVPPHGMAKIRARLVINSALPIHEGTFTCVAESGAQVATAKSNVYVVRNENSERNITELLTKELLETRAKPTIVLFDTIYMDNIGSDIVLPCKAVGNPRPNIMWFDPTDNRIRASNDRVTVLPDGGLRIRNIHWSDMGKYVCVAMNADSQDNISTFLYPMRKSKASSPTDAA</sequence>
<dbReference type="InterPro" id="IPR051170">
    <property type="entry name" value="Neural/epithelial_adhesion"/>
</dbReference>
<keyword evidence="4" id="KW-0393">Immunoglobulin domain</keyword>
<protein>
    <submittedName>
        <fullName evidence="8">Neural/ectodermal development factor IMP-L2 isoform X1</fullName>
    </submittedName>
</protein>
<keyword evidence="2" id="KW-0677">Repeat</keyword>
<dbReference type="SMART" id="SM00408">
    <property type="entry name" value="IGc2"/>
    <property type="match status" value="2"/>
</dbReference>
<feature type="chain" id="PRO_5045270824" evidence="5">
    <location>
        <begin position="19"/>
        <end position="272"/>
    </location>
</feature>
<evidence type="ECO:0000256" key="1">
    <source>
        <dbReference type="ARBA" id="ARBA00022729"/>
    </source>
</evidence>
<dbReference type="PANTHER" id="PTHR12231:SF253">
    <property type="entry name" value="DPR-INTERACTING PROTEIN ETA, ISOFORM B-RELATED"/>
    <property type="match status" value="1"/>
</dbReference>
<evidence type="ECO:0000256" key="5">
    <source>
        <dbReference type="SAM" id="SignalP"/>
    </source>
</evidence>
<evidence type="ECO:0000313" key="8">
    <source>
        <dbReference type="RefSeq" id="XP_017771117.1"/>
    </source>
</evidence>
<evidence type="ECO:0000256" key="2">
    <source>
        <dbReference type="ARBA" id="ARBA00022737"/>
    </source>
</evidence>
<accession>A0ABM1M967</accession>
<feature type="domain" description="Ig-like" evidence="6">
    <location>
        <begin position="47"/>
        <end position="145"/>
    </location>
</feature>
<dbReference type="PROSITE" id="PS50835">
    <property type="entry name" value="IG_LIKE"/>
    <property type="match status" value="2"/>
</dbReference>
<dbReference type="Pfam" id="PF13927">
    <property type="entry name" value="Ig_3"/>
    <property type="match status" value="2"/>
</dbReference>
<feature type="signal peptide" evidence="5">
    <location>
        <begin position="1"/>
        <end position="18"/>
    </location>
</feature>
<dbReference type="InterPro" id="IPR003598">
    <property type="entry name" value="Ig_sub2"/>
</dbReference>
<evidence type="ECO:0000256" key="4">
    <source>
        <dbReference type="ARBA" id="ARBA00023319"/>
    </source>
</evidence>
<dbReference type="Proteomes" id="UP000695000">
    <property type="component" value="Unplaced"/>
</dbReference>
<reference evidence="8" key="1">
    <citation type="submission" date="2025-08" db="UniProtKB">
        <authorList>
            <consortium name="RefSeq"/>
        </authorList>
    </citation>
    <scope>IDENTIFICATION</scope>
    <source>
        <tissue evidence="8">Whole Larva</tissue>
    </source>
</reference>
<dbReference type="CDD" id="cd00096">
    <property type="entry name" value="Ig"/>
    <property type="match status" value="1"/>
</dbReference>
<dbReference type="SMART" id="SM00409">
    <property type="entry name" value="IG"/>
    <property type="match status" value="2"/>
</dbReference>
<organism evidence="7 8">
    <name type="scientific">Nicrophorus vespilloides</name>
    <name type="common">Boreal carrion beetle</name>
    <dbReference type="NCBI Taxonomy" id="110193"/>
    <lineage>
        <taxon>Eukaryota</taxon>
        <taxon>Metazoa</taxon>
        <taxon>Ecdysozoa</taxon>
        <taxon>Arthropoda</taxon>
        <taxon>Hexapoda</taxon>
        <taxon>Insecta</taxon>
        <taxon>Pterygota</taxon>
        <taxon>Neoptera</taxon>
        <taxon>Endopterygota</taxon>
        <taxon>Coleoptera</taxon>
        <taxon>Polyphaga</taxon>
        <taxon>Staphyliniformia</taxon>
        <taxon>Silphidae</taxon>
        <taxon>Nicrophorinae</taxon>
        <taxon>Nicrophorus</taxon>
    </lineage>
</organism>
<dbReference type="RefSeq" id="XP_017771117.1">
    <property type="nucleotide sequence ID" value="XM_017915628.1"/>
</dbReference>
<dbReference type="InterPro" id="IPR007110">
    <property type="entry name" value="Ig-like_dom"/>
</dbReference>
<dbReference type="InterPro" id="IPR036179">
    <property type="entry name" value="Ig-like_dom_sf"/>
</dbReference>
<dbReference type="Gene3D" id="2.60.40.10">
    <property type="entry name" value="Immunoglobulins"/>
    <property type="match status" value="2"/>
</dbReference>
<keyword evidence="1 5" id="KW-0732">Signal</keyword>
<dbReference type="InterPro" id="IPR003599">
    <property type="entry name" value="Ig_sub"/>
</dbReference>
<gene>
    <name evidence="8" type="primary">LOC108558648</name>
</gene>
<dbReference type="PANTHER" id="PTHR12231">
    <property type="entry name" value="CTX-RELATED TYPE I TRANSMEMBRANE PROTEIN"/>
    <property type="match status" value="1"/>
</dbReference>
<proteinExistence type="predicted"/>
<name>A0ABM1M967_NICVS</name>
<dbReference type="SUPFAM" id="SSF48726">
    <property type="entry name" value="Immunoglobulin"/>
    <property type="match status" value="2"/>
</dbReference>
<keyword evidence="7" id="KW-1185">Reference proteome</keyword>
<keyword evidence="3" id="KW-1015">Disulfide bond</keyword>
<dbReference type="InterPro" id="IPR013783">
    <property type="entry name" value="Ig-like_fold"/>
</dbReference>
<dbReference type="GeneID" id="108558648"/>
<evidence type="ECO:0000259" key="6">
    <source>
        <dbReference type="PROSITE" id="PS50835"/>
    </source>
</evidence>